<dbReference type="EMBL" id="GL883021">
    <property type="protein sequence ID" value="EGG17401.1"/>
    <property type="molecule type" value="Genomic_DNA"/>
</dbReference>
<keyword evidence="1" id="KW-0812">Transmembrane</keyword>
<sequence length="931" mass="100263">MKITTTTRLLLLFLWSVLLLSTLLLTVNATDIVWSAGQSSDNWHLASNWNPASVPGQQDNALIQGLVTVKTTYQPEPSISKIALQTLTIGGGPQDIANQQTTMFLFQTGNITQVTVGPNSSLYHNSGMLYWSFANRTNVMGHLYIYEAAYDSLVTQNTTGIIYLGMGNRAYINRIVSVPDAVGGVYVFNSSVCQIWSFDTNYLSINISQVTLKNDQVFTVSRISNYLRILESSFLMTSHVVLNNSFSNMIDSNLTGVGINFYLLNSTMNMTLSDPAPAGKSVFNMNSGIIKLADKSSLYLYDTAINSIGTSINVTDGSVLSARDVFSDINLKNGHIFLSDSRFTFVDHVWVTISGGILFTMGNSSIRAATNSVLDIQGTIGSCLATGNTDISIEDDSSVFLKGHMLMTNNSAITIQQQSFIYVEGLLIMYNKTKVLSIQSEFYVEEGLSLYDESTVTVIGSYLSVTGDIYLFDNTAINLLTTIVEVPGTIAVSSLLTATASNITVMGDIFSDGVVDLQANSWLIVTGVFISINYTKLNLSVIGTHESMKYGGQFIGIDSAIAVVAGDLIILPGTNFSCSGCGILVQGGSFTYSADSSVVLIDTYLETESGANLISDSDIYTFPGSSITNAGTFTLSRNIEIPTVQHPLFEQYRQVQLQKTAMGIQDTPLELTNSGTLDSTADISIGIQLNNQGKLQVKGNNIKVAKVVQKKGSIIVGGGSMSSNNTIDIQGGAIQGQGQINGDIQQSGGSIGTVSQTSDKLNINGSLEQNNSSTIIVTINTIDDFSQLNISNNANFSGTIEIRVAKNLTESNEPINIPVMNYGQSNGDFSKINIITYDPDTGKEDDEPNCKVSSQKGGSKYSVLVSECQSSSSMSKTMTGVIVGVVVGIVSLAAIAGGVYHYRKRLAMHMRYRKERASVSLGKIRKSFRDN</sequence>
<gene>
    <name evidence="3" type="ORF">DFA_08396</name>
</gene>
<keyword evidence="1" id="KW-1133">Transmembrane helix</keyword>
<dbReference type="OMA" id="IGTHESM"/>
<keyword evidence="1" id="KW-0472">Membrane</keyword>
<accession>F4Q5Z2</accession>
<name>F4Q5Z2_CACFS</name>
<proteinExistence type="predicted"/>
<dbReference type="OrthoDB" id="21578at2759"/>
<feature type="signal peptide" evidence="2">
    <location>
        <begin position="1"/>
        <end position="29"/>
    </location>
</feature>
<evidence type="ECO:0000313" key="4">
    <source>
        <dbReference type="Proteomes" id="UP000007797"/>
    </source>
</evidence>
<reference evidence="4" key="1">
    <citation type="journal article" date="2011" name="Genome Res.">
        <title>Phylogeny-wide analysis of social amoeba genomes highlights ancient origins for complex intercellular communication.</title>
        <authorList>
            <person name="Heidel A.J."/>
            <person name="Lawal H.M."/>
            <person name="Felder M."/>
            <person name="Schilde C."/>
            <person name="Helps N.R."/>
            <person name="Tunggal B."/>
            <person name="Rivero F."/>
            <person name="John U."/>
            <person name="Schleicher M."/>
            <person name="Eichinger L."/>
            <person name="Platzer M."/>
            <person name="Noegel A.A."/>
            <person name="Schaap P."/>
            <person name="Gloeckner G."/>
        </authorList>
    </citation>
    <scope>NUCLEOTIDE SEQUENCE [LARGE SCALE GENOMIC DNA]</scope>
    <source>
        <strain evidence="4">SH3</strain>
    </source>
</reference>
<evidence type="ECO:0000256" key="1">
    <source>
        <dbReference type="SAM" id="Phobius"/>
    </source>
</evidence>
<keyword evidence="4" id="KW-1185">Reference proteome</keyword>
<evidence type="ECO:0000313" key="3">
    <source>
        <dbReference type="EMBL" id="EGG17401.1"/>
    </source>
</evidence>
<dbReference type="PANTHER" id="PTHR35035:SF7">
    <property type="entry name" value="TRANSMEMBRANE PROTEIN"/>
    <property type="match status" value="1"/>
</dbReference>
<evidence type="ECO:0008006" key="5">
    <source>
        <dbReference type="Google" id="ProtNLM"/>
    </source>
</evidence>
<dbReference type="AlphaFoldDB" id="F4Q5Z2"/>
<dbReference type="KEGG" id="dfa:DFA_08396"/>
<protein>
    <recommendedName>
        <fullName evidence="5">Transmembrane protein</fullName>
    </recommendedName>
</protein>
<keyword evidence="2" id="KW-0732">Signal</keyword>
<organism evidence="3 4">
    <name type="scientific">Cavenderia fasciculata</name>
    <name type="common">Slime mold</name>
    <name type="synonym">Dictyostelium fasciculatum</name>
    <dbReference type="NCBI Taxonomy" id="261658"/>
    <lineage>
        <taxon>Eukaryota</taxon>
        <taxon>Amoebozoa</taxon>
        <taxon>Evosea</taxon>
        <taxon>Eumycetozoa</taxon>
        <taxon>Dictyostelia</taxon>
        <taxon>Acytosteliales</taxon>
        <taxon>Cavenderiaceae</taxon>
        <taxon>Cavenderia</taxon>
    </lineage>
</organism>
<dbReference type="PANTHER" id="PTHR35035">
    <property type="entry name" value="DISCOIDIN-INDUCING COMPLEX SUBUNIT B"/>
    <property type="match status" value="1"/>
</dbReference>
<dbReference type="InterPro" id="IPR053370">
    <property type="entry name" value="QS_Complex_Regulator"/>
</dbReference>
<dbReference type="Proteomes" id="UP000007797">
    <property type="component" value="Unassembled WGS sequence"/>
</dbReference>
<feature type="chain" id="PRO_5003313707" description="Transmembrane protein" evidence="2">
    <location>
        <begin position="30"/>
        <end position="931"/>
    </location>
</feature>
<dbReference type="RefSeq" id="XP_004355885.1">
    <property type="nucleotide sequence ID" value="XM_004355832.1"/>
</dbReference>
<feature type="transmembrane region" description="Helical" evidence="1">
    <location>
        <begin position="878"/>
        <end position="902"/>
    </location>
</feature>
<dbReference type="GeneID" id="14868667"/>
<evidence type="ECO:0000256" key="2">
    <source>
        <dbReference type="SAM" id="SignalP"/>
    </source>
</evidence>